<proteinExistence type="inferred from homology"/>
<evidence type="ECO:0000313" key="10">
    <source>
        <dbReference type="EMBL" id="HGK29060.1"/>
    </source>
</evidence>
<dbReference type="FunFam" id="3.20.20.20:FF:000001">
    <property type="entry name" value="4-hydroxy-3-methylbut-2-en-1-yl diphosphate synthase (flavodoxin)"/>
    <property type="match status" value="1"/>
</dbReference>
<dbReference type="SUPFAM" id="SSF51717">
    <property type="entry name" value="Dihydropteroate synthetase-like"/>
    <property type="match status" value="1"/>
</dbReference>
<dbReference type="EC" id="1.17.7.3" evidence="7"/>
<dbReference type="InterPro" id="IPR045854">
    <property type="entry name" value="NO2/SO3_Rdtase_4Fe4S_sf"/>
</dbReference>
<dbReference type="GO" id="GO:0005506">
    <property type="term" value="F:iron ion binding"/>
    <property type="evidence" value="ECO:0007669"/>
    <property type="project" value="InterPro"/>
</dbReference>
<dbReference type="UniPathway" id="UPA00056">
    <property type="reaction ID" value="UER00096"/>
</dbReference>
<dbReference type="InterPro" id="IPR011005">
    <property type="entry name" value="Dihydropteroate_synth-like_sf"/>
</dbReference>
<comment type="catalytic activity">
    <reaction evidence="7">
        <text>(2E)-4-hydroxy-3-methylbut-2-enyl diphosphate + oxidized [flavodoxin] + H2O + 2 H(+) = 2-C-methyl-D-erythritol 2,4-cyclic diphosphate + reduced [flavodoxin]</text>
        <dbReference type="Rhea" id="RHEA:43604"/>
        <dbReference type="Rhea" id="RHEA-COMP:10622"/>
        <dbReference type="Rhea" id="RHEA-COMP:10623"/>
        <dbReference type="ChEBI" id="CHEBI:15377"/>
        <dbReference type="ChEBI" id="CHEBI:15378"/>
        <dbReference type="ChEBI" id="CHEBI:57618"/>
        <dbReference type="ChEBI" id="CHEBI:58210"/>
        <dbReference type="ChEBI" id="CHEBI:58483"/>
        <dbReference type="ChEBI" id="CHEBI:128753"/>
        <dbReference type="EC" id="1.17.7.3"/>
    </reaction>
</comment>
<dbReference type="Gene3D" id="3.30.413.10">
    <property type="entry name" value="Sulfite Reductase Hemoprotein, domain 1"/>
    <property type="match status" value="1"/>
</dbReference>
<gene>
    <name evidence="7" type="primary">ispG</name>
    <name evidence="10" type="ORF">ENS41_08980</name>
</gene>
<comment type="cofactor">
    <cofactor evidence="7">
        <name>[4Fe-4S] cluster</name>
        <dbReference type="ChEBI" id="CHEBI:49883"/>
    </cofactor>
    <text evidence="7">Binds 1 [4Fe-4S] cluster.</text>
</comment>
<dbReference type="AlphaFoldDB" id="A0A7C4GHN8"/>
<dbReference type="NCBIfam" id="NF001540">
    <property type="entry name" value="PRK00366.1"/>
    <property type="match status" value="1"/>
</dbReference>
<dbReference type="GO" id="GO:0141197">
    <property type="term" value="F:4-hydroxy-3-methylbut-2-enyl-diphosphate synthase activity (flavodoxin)"/>
    <property type="evidence" value="ECO:0007669"/>
    <property type="project" value="UniProtKB-EC"/>
</dbReference>
<reference evidence="10" key="1">
    <citation type="journal article" date="2020" name="mSystems">
        <title>Genome- and Community-Level Interaction Insights into Carbon Utilization and Element Cycling Functions of Hydrothermarchaeota in Hydrothermal Sediment.</title>
        <authorList>
            <person name="Zhou Z."/>
            <person name="Liu Y."/>
            <person name="Xu W."/>
            <person name="Pan J."/>
            <person name="Luo Z.H."/>
            <person name="Li M."/>
        </authorList>
    </citation>
    <scope>NUCLEOTIDE SEQUENCE [LARGE SCALE GENOMIC DNA]</scope>
    <source>
        <strain evidence="10">SpSt-488</strain>
    </source>
</reference>
<dbReference type="GO" id="GO:0016114">
    <property type="term" value="P:terpenoid biosynthetic process"/>
    <property type="evidence" value="ECO:0007669"/>
    <property type="project" value="InterPro"/>
</dbReference>
<dbReference type="InterPro" id="IPR016425">
    <property type="entry name" value="IspG_bac"/>
</dbReference>
<dbReference type="GO" id="GO:0019288">
    <property type="term" value="P:isopentenyl diphosphate biosynthetic process, methylerythritol 4-phosphate pathway"/>
    <property type="evidence" value="ECO:0007669"/>
    <property type="project" value="UniProtKB-UniRule"/>
</dbReference>
<dbReference type="GO" id="GO:0046429">
    <property type="term" value="F:4-hydroxy-3-methylbut-2-en-1-yl diphosphate synthase activity (ferredoxin)"/>
    <property type="evidence" value="ECO:0007669"/>
    <property type="project" value="UniProtKB-UniRule"/>
</dbReference>
<evidence type="ECO:0000259" key="9">
    <source>
        <dbReference type="Pfam" id="PF26540"/>
    </source>
</evidence>
<dbReference type="PANTHER" id="PTHR30454">
    <property type="entry name" value="4-HYDROXY-3-METHYLBUT-2-EN-1-YL DIPHOSPHATE SYNTHASE"/>
    <property type="match status" value="1"/>
</dbReference>
<name>A0A7C4GHN8_UNCW3</name>
<evidence type="ECO:0000256" key="6">
    <source>
        <dbReference type="ARBA" id="ARBA00023229"/>
    </source>
</evidence>
<organism evidence="10">
    <name type="scientific">candidate division WOR-3 bacterium</name>
    <dbReference type="NCBI Taxonomy" id="2052148"/>
    <lineage>
        <taxon>Bacteria</taxon>
        <taxon>Bacteria division WOR-3</taxon>
    </lineage>
</organism>
<evidence type="ECO:0000256" key="3">
    <source>
        <dbReference type="ARBA" id="ARBA00023002"/>
    </source>
</evidence>
<sequence>MTSRRRAVSAPKPRRTRSVCIGPLTIGGGAPIAVQSMTTTRTDDVKATLRQIRRLENAGCEIVRLAVPDEKAAAALPAIRDRTALPLVADIHFDYRLALAAIRAGFDKVRINPGNIGPRWKLHEVIAAAADAGVAVRIGVNAGSIEKRILKKHRRPTPAALVESLAACIEPFARLGFENLVLSAKTASVPDLIETCRTIARNWDYPQHLGLTEAGLPFEGAIRSAAALGVLLHEGIGDTIRISLAGDPVREVEAAWELLAALGRRRRGPVVIACPTCGRTGIDVVGLARRLKSRLRRETRPLKIAVMGCVVNGPGEAREADYGICGGRGKGVVFSRGRVVCTCRESELLPALLRVIRES</sequence>
<dbReference type="PANTHER" id="PTHR30454:SF0">
    <property type="entry name" value="4-HYDROXY-3-METHYLBUT-2-EN-1-YL DIPHOSPHATE SYNTHASE (FERREDOXIN), CHLOROPLASTIC"/>
    <property type="match status" value="1"/>
</dbReference>
<evidence type="ECO:0000256" key="4">
    <source>
        <dbReference type="ARBA" id="ARBA00023004"/>
    </source>
</evidence>
<keyword evidence="3 7" id="KW-0560">Oxidoreductase</keyword>
<dbReference type="Gene3D" id="3.20.20.20">
    <property type="entry name" value="Dihydropteroate synthase-like"/>
    <property type="match status" value="1"/>
</dbReference>
<dbReference type="SUPFAM" id="SSF56014">
    <property type="entry name" value="Nitrite and sulphite reductase 4Fe-4S domain-like"/>
    <property type="match status" value="1"/>
</dbReference>
<dbReference type="HAMAP" id="MF_00159">
    <property type="entry name" value="IspG"/>
    <property type="match status" value="1"/>
</dbReference>
<accession>A0A7C4GHN8</accession>
<keyword evidence="2 7" id="KW-0479">Metal-binding</keyword>
<evidence type="ECO:0000256" key="1">
    <source>
        <dbReference type="ARBA" id="ARBA00022485"/>
    </source>
</evidence>
<dbReference type="Pfam" id="PF26540">
    <property type="entry name" value="GcpE_C"/>
    <property type="match status" value="1"/>
</dbReference>
<comment type="similarity">
    <text evidence="7">Belongs to the IspG family.</text>
</comment>
<evidence type="ECO:0000256" key="7">
    <source>
        <dbReference type="HAMAP-Rule" id="MF_00159"/>
    </source>
</evidence>
<feature type="binding site" evidence="7">
    <location>
        <position position="277"/>
    </location>
    <ligand>
        <name>[4Fe-4S] cluster</name>
        <dbReference type="ChEBI" id="CHEBI:49883"/>
    </ligand>
</feature>
<keyword evidence="5 7" id="KW-0411">Iron-sulfur</keyword>
<feature type="domain" description="IspG TIM-barrel" evidence="8">
    <location>
        <begin position="16"/>
        <end position="256"/>
    </location>
</feature>
<comment type="pathway">
    <text evidence="7">Isoprenoid biosynthesis; isopentenyl diphosphate biosynthesis via DXP pathway; isopentenyl diphosphate from 1-deoxy-D-xylulose 5-phosphate: step 5/6.</text>
</comment>
<dbReference type="NCBIfam" id="TIGR00612">
    <property type="entry name" value="ispG_gcpE"/>
    <property type="match status" value="1"/>
</dbReference>
<dbReference type="InterPro" id="IPR058579">
    <property type="entry name" value="IspG_C"/>
</dbReference>
<feature type="binding site" evidence="7">
    <location>
        <position position="309"/>
    </location>
    <ligand>
        <name>[4Fe-4S] cluster</name>
        <dbReference type="ChEBI" id="CHEBI:49883"/>
    </ligand>
</feature>
<dbReference type="Pfam" id="PF04551">
    <property type="entry name" value="GcpE"/>
    <property type="match status" value="1"/>
</dbReference>
<comment type="function">
    <text evidence="7">Converts 2C-methyl-D-erythritol 2,4-cyclodiphosphate (ME-2,4cPP) into 1-hydroxy-2-methyl-2-(E)-butenyl 4-diphosphate.</text>
</comment>
<feature type="domain" description="IspG C-terminal" evidence="9">
    <location>
        <begin position="271"/>
        <end position="357"/>
    </location>
</feature>
<protein>
    <recommendedName>
        <fullName evidence="7">4-hydroxy-3-methylbut-2-en-1-yl diphosphate synthase (flavodoxin)</fullName>
        <ecNumber evidence="7">1.17.7.3</ecNumber>
    </recommendedName>
    <alternativeName>
        <fullName evidence="7">1-hydroxy-2-methyl-2-(E)-butenyl 4-diphosphate synthase</fullName>
    </alternativeName>
</protein>
<dbReference type="GO" id="GO:0051539">
    <property type="term" value="F:4 iron, 4 sulfur cluster binding"/>
    <property type="evidence" value="ECO:0007669"/>
    <property type="project" value="UniProtKB-UniRule"/>
</dbReference>
<dbReference type="PIRSF" id="PIRSF004640">
    <property type="entry name" value="IspG"/>
    <property type="match status" value="1"/>
</dbReference>
<feature type="binding site" evidence="7">
    <location>
        <position position="316"/>
    </location>
    <ligand>
        <name>[4Fe-4S] cluster</name>
        <dbReference type="ChEBI" id="CHEBI:49883"/>
    </ligand>
</feature>
<evidence type="ECO:0000256" key="5">
    <source>
        <dbReference type="ARBA" id="ARBA00023014"/>
    </source>
</evidence>
<evidence type="ECO:0000256" key="2">
    <source>
        <dbReference type="ARBA" id="ARBA00022723"/>
    </source>
</evidence>
<feature type="binding site" evidence="7">
    <location>
        <position position="274"/>
    </location>
    <ligand>
        <name>[4Fe-4S] cluster</name>
        <dbReference type="ChEBI" id="CHEBI:49883"/>
    </ligand>
</feature>
<evidence type="ECO:0000259" key="8">
    <source>
        <dbReference type="Pfam" id="PF04551"/>
    </source>
</evidence>
<keyword evidence="4 7" id="KW-0408">Iron</keyword>
<keyword evidence="6 7" id="KW-0414">Isoprene biosynthesis</keyword>
<dbReference type="InterPro" id="IPR004588">
    <property type="entry name" value="IspG_bac-typ"/>
</dbReference>
<dbReference type="EMBL" id="DSUT01000188">
    <property type="protein sequence ID" value="HGK29060.1"/>
    <property type="molecule type" value="Genomic_DNA"/>
</dbReference>
<comment type="caution">
    <text evidence="10">The sequence shown here is derived from an EMBL/GenBank/DDBJ whole genome shotgun (WGS) entry which is preliminary data.</text>
</comment>
<dbReference type="InterPro" id="IPR058578">
    <property type="entry name" value="IspG_TIM"/>
</dbReference>
<keyword evidence="1 7" id="KW-0004">4Fe-4S</keyword>